<accession>A0A558J2B3</accession>
<proteinExistence type="predicted"/>
<protein>
    <submittedName>
        <fullName evidence="1">Uncharacterized protein</fullName>
    </submittedName>
</protein>
<dbReference type="RefSeq" id="WP_035578000.1">
    <property type="nucleotide sequence ID" value="NZ_VNFE01000007.1"/>
</dbReference>
<dbReference type="EMBL" id="VNFE01000007">
    <property type="protein sequence ID" value="TVU87753.1"/>
    <property type="molecule type" value="Genomic_DNA"/>
</dbReference>
<evidence type="ECO:0000313" key="1">
    <source>
        <dbReference type="EMBL" id="TVU87753.1"/>
    </source>
</evidence>
<reference evidence="1 2" key="1">
    <citation type="submission" date="2019-07" db="EMBL/GenBank/DDBJ databases">
        <title>Diversity of Bacteria from Kongsfjorden, Arctic.</title>
        <authorList>
            <person name="Yu Y."/>
        </authorList>
    </citation>
    <scope>NUCLEOTIDE SEQUENCE [LARGE SCALE GENOMIC DNA]</scope>
    <source>
        <strain evidence="1 2">SM1922</strain>
    </source>
</reference>
<evidence type="ECO:0000313" key="2">
    <source>
        <dbReference type="Proteomes" id="UP000317288"/>
    </source>
</evidence>
<organism evidence="1 2">
    <name type="scientific">Vreelandella titanicae</name>
    <dbReference type="NCBI Taxonomy" id="664683"/>
    <lineage>
        <taxon>Bacteria</taxon>
        <taxon>Pseudomonadati</taxon>
        <taxon>Pseudomonadota</taxon>
        <taxon>Gammaproteobacteria</taxon>
        <taxon>Oceanospirillales</taxon>
        <taxon>Halomonadaceae</taxon>
        <taxon>Vreelandella</taxon>
    </lineage>
</organism>
<comment type="caution">
    <text evidence="1">The sequence shown here is derived from an EMBL/GenBank/DDBJ whole genome shotgun (WGS) entry which is preliminary data.</text>
</comment>
<dbReference type="AlphaFoldDB" id="A0A558J2B3"/>
<gene>
    <name evidence="1" type="ORF">FQP89_19415</name>
</gene>
<dbReference type="Proteomes" id="UP000317288">
    <property type="component" value="Unassembled WGS sequence"/>
</dbReference>
<sequence length="68" mass="7639">MYAIEFETDIQNGVVNIPDEYKALANRHARVVILLEDDSESSDLRAFSEHSAGLVDEWSSAAEDAIWK</sequence>
<name>A0A558J2B3_9GAMM</name>